<keyword evidence="9" id="KW-1133">Transmembrane helix</keyword>
<evidence type="ECO:0000256" key="10">
    <source>
        <dbReference type="SAM" id="SignalP"/>
    </source>
</evidence>
<organism evidence="12 13">
    <name type="scientific">Leucobacter chromiireducens subsp. chromiireducens</name>
    <dbReference type="NCBI Taxonomy" id="660067"/>
    <lineage>
        <taxon>Bacteria</taxon>
        <taxon>Bacillati</taxon>
        <taxon>Actinomycetota</taxon>
        <taxon>Actinomycetes</taxon>
        <taxon>Micrococcales</taxon>
        <taxon>Microbacteriaceae</taxon>
        <taxon>Leucobacter</taxon>
    </lineage>
</organism>
<proteinExistence type="predicted"/>
<dbReference type="InterPro" id="IPR015919">
    <property type="entry name" value="Cadherin-like_sf"/>
</dbReference>
<evidence type="ECO:0000256" key="2">
    <source>
        <dbReference type="ARBA" id="ARBA00022525"/>
    </source>
</evidence>
<dbReference type="Proteomes" id="UP001646141">
    <property type="component" value="Unassembled WGS sequence"/>
</dbReference>
<keyword evidence="9" id="KW-0812">Transmembrane</keyword>
<dbReference type="Gene3D" id="2.60.40.2030">
    <property type="match status" value="4"/>
</dbReference>
<dbReference type="InterPro" id="IPR032675">
    <property type="entry name" value="LRR_dom_sf"/>
</dbReference>
<feature type="transmembrane region" description="Helical" evidence="9">
    <location>
        <begin position="1062"/>
        <end position="1079"/>
    </location>
</feature>
<name>A0ABS1STB9_9MICO</name>
<evidence type="ECO:0000256" key="7">
    <source>
        <dbReference type="ARBA" id="ARBA00023088"/>
    </source>
</evidence>
<feature type="chain" id="PRO_5046975345" description="Gram-positive cocci surface proteins LPxTG domain-containing protein" evidence="10">
    <location>
        <begin position="32"/>
        <end position="1085"/>
    </location>
</feature>
<keyword evidence="2" id="KW-0964">Secreted</keyword>
<dbReference type="RefSeq" id="WP_202383041.1">
    <property type="nucleotide sequence ID" value="NZ_BAAAMA010000009.1"/>
</dbReference>
<dbReference type="SUPFAM" id="SSF52058">
    <property type="entry name" value="L domain-like"/>
    <property type="match status" value="1"/>
</dbReference>
<dbReference type="EMBL" id="QYAD01000005">
    <property type="protein sequence ID" value="MBL3690860.1"/>
    <property type="molecule type" value="Genomic_DNA"/>
</dbReference>
<keyword evidence="13" id="KW-1185">Reference proteome</keyword>
<feature type="compositionally biased region" description="Gly residues" evidence="8">
    <location>
        <begin position="1034"/>
        <end position="1045"/>
    </location>
</feature>
<evidence type="ECO:0000259" key="11">
    <source>
        <dbReference type="PROSITE" id="PS50847"/>
    </source>
</evidence>
<keyword evidence="6" id="KW-0106">Calcium</keyword>
<evidence type="ECO:0000313" key="13">
    <source>
        <dbReference type="Proteomes" id="UP001646141"/>
    </source>
</evidence>
<reference evidence="12 13" key="1">
    <citation type="submission" date="2018-09" db="EMBL/GenBank/DDBJ databases">
        <title>Comparative genomics of Leucobacter spp.</title>
        <authorList>
            <person name="Reis A.C."/>
            <person name="Kolvenbach B.A."/>
            <person name="Corvini P.F.X."/>
            <person name="Nunes O.C."/>
        </authorList>
    </citation>
    <scope>NUCLEOTIDE SEQUENCE [LARGE SCALE GENOMIC DNA]</scope>
    <source>
        <strain evidence="12 13">L-1</strain>
    </source>
</reference>
<dbReference type="PROSITE" id="PS50847">
    <property type="entry name" value="GRAM_POS_ANCHORING"/>
    <property type="match status" value="1"/>
</dbReference>
<dbReference type="Pfam" id="PF03160">
    <property type="entry name" value="Calx-beta"/>
    <property type="match status" value="4"/>
</dbReference>
<evidence type="ECO:0000256" key="1">
    <source>
        <dbReference type="ARBA" id="ARBA00022512"/>
    </source>
</evidence>
<evidence type="ECO:0000256" key="9">
    <source>
        <dbReference type="SAM" id="Phobius"/>
    </source>
</evidence>
<dbReference type="InterPro" id="IPR003644">
    <property type="entry name" value="Calx_beta"/>
</dbReference>
<evidence type="ECO:0000256" key="8">
    <source>
        <dbReference type="SAM" id="MobiDB-lite"/>
    </source>
</evidence>
<keyword evidence="4 10" id="KW-0732">Signal</keyword>
<feature type="compositionally biased region" description="Acidic residues" evidence="8">
    <location>
        <begin position="1017"/>
        <end position="1029"/>
    </location>
</feature>
<dbReference type="InterPro" id="IPR050836">
    <property type="entry name" value="SDS22/Internalin_LRR"/>
</dbReference>
<dbReference type="InterPro" id="IPR038081">
    <property type="entry name" value="CalX-like_sf"/>
</dbReference>
<dbReference type="PANTHER" id="PTHR46652:SF3">
    <property type="entry name" value="LEUCINE-RICH REPEAT-CONTAINING PROTEIN 9"/>
    <property type="match status" value="1"/>
</dbReference>
<keyword evidence="5" id="KW-0677">Repeat</keyword>
<dbReference type="InterPro" id="IPR006311">
    <property type="entry name" value="TAT_signal"/>
</dbReference>
<dbReference type="PROSITE" id="PS51318">
    <property type="entry name" value="TAT"/>
    <property type="match status" value="1"/>
</dbReference>
<feature type="region of interest" description="Disordered" evidence="8">
    <location>
        <begin position="1011"/>
        <end position="1060"/>
    </location>
</feature>
<sequence>MASFWGRSLLAASAAVAIAASLGGVGSPALANEGANRAAGVHLADPELTACVNAKLGASRAPDAPIMQAEIEGITVMTCNGDFAVTSLEGFEAANDLRTLAFLGGRHDLSGSGVLRPLTTMPKLSSLTLTDANLTDASLGVVSGAGKLSRLTVVGNPKLTTLEPLATMTSLTTLDASRNAALSDFEALAKLRSLRDLTISQNPLLTDLAPLAGLTELSYLNAQMTGIDSLAPLSELTKLTSISATHTQVSSLEPLAKLTALSNLSMSRAQLTSLAGIENAAALKTLEIDHNSDLGDNITAIGNKPLLYRIHMDAIGATTLAPLRELAGLKSLQAMGNHIQSLEGLPAAPGSRSDGTMAVTAQQIHLEDVWVPRGAKRYRADVSGELALRDGITFPRFGGNQAPVLSPDLPYVDITVYSAIPTAEYTFSETNELDNDRYTGTVYHPIVWSTITSEDSATLTFQQPWEQQTTYTQGFPAASFELVPRDGVERPDWLQIDAEGKLSGTPDTFGEWAFDLRVADALGNTMTQRLDIAVADPGTATVELSHDQTVAAGGSATFTVTRANDGYAGAASVTVATQDGAAGDENPARAGVHYTPLAETLSWADGDTSPREVTVATLETAAGDPDRSFTLELAGAEPAGLVAIGAGGSTDVTIVAPTPVPNELNFTGPQRAEGGESLTFEVSRSRAAEDPWTGVASVQVSTADVSALAGTHYEETTATLEWGPNDFAAKQFVVPTLAPAAGDPERNFAVELSEPSTFAALGKVSSVTGTITAPAPELTVFALNGDQQGIAGETLSFEVSRVNATQLPWEGETSVVVETVDGSAEGGTHFTAVAPTTLTWEAGDTDSKTVTVATERVAAGDPDRTFQVRLSEPGAYGEFGSPSEVEGVIVAEVPDPSLLAVVGEPEVRAGEAAVFTVTRTDAAERTWTGPVTVRVRTQDGTAHAGTHFTPVDVELSWEAGDDSSQQVEVPTTPGFRGDESRQLTLEISAPSEHAVVEAGASTAVGTISYAKLTPVDPDPDADPETDPGTETDPGSGGGDGSGGGTSAPRDGLAATGGPGIELPLMLGGAALLAGSALLLRRKKRA</sequence>
<accession>A0ABS1STB9</accession>
<dbReference type="SUPFAM" id="SSF141072">
    <property type="entry name" value="CalX-like"/>
    <property type="match status" value="4"/>
</dbReference>
<feature type="domain" description="Gram-positive cocci surface proteins LPxTG" evidence="11">
    <location>
        <begin position="1052"/>
        <end position="1085"/>
    </location>
</feature>
<dbReference type="SUPFAM" id="SSF49313">
    <property type="entry name" value="Cadherin-like"/>
    <property type="match status" value="1"/>
</dbReference>
<evidence type="ECO:0000256" key="4">
    <source>
        <dbReference type="ARBA" id="ARBA00022729"/>
    </source>
</evidence>
<keyword evidence="7" id="KW-0572">Peptidoglycan-anchor</keyword>
<evidence type="ECO:0000256" key="3">
    <source>
        <dbReference type="ARBA" id="ARBA00022614"/>
    </source>
</evidence>
<evidence type="ECO:0000256" key="5">
    <source>
        <dbReference type="ARBA" id="ARBA00022737"/>
    </source>
</evidence>
<dbReference type="SMART" id="SM00237">
    <property type="entry name" value="Calx_beta"/>
    <property type="match status" value="4"/>
</dbReference>
<feature type="signal peptide" evidence="10">
    <location>
        <begin position="1"/>
        <end position="31"/>
    </location>
</feature>
<dbReference type="Gene3D" id="3.80.10.10">
    <property type="entry name" value="Ribonuclease Inhibitor"/>
    <property type="match status" value="1"/>
</dbReference>
<gene>
    <name evidence="12" type="ORF">D3226_13000</name>
</gene>
<evidence type="ECO:0000313" key="12">
    <source>
        <dbReference type="EMBL" id="MBL3690860.1"/>
    </source>
</evidence>
<keyword evidence="3" id="KW-0433">Leucine-rich repeat</keyword>
<dbReference type="InterPro" id="IPR019931">
    <property type="entry name" value="LPXTG_anchor"/>
</dbReference>
<keyword evidence="1" id="KW-0134">Cell wall</keyword>
<comment type="caution">
    <text evidence="12">The sequence shown here is derived from an EMBL/GenBank/DDBJ whole genome shotgun (WGS) entry which is preliminary data.</text>
</comment>
<dbReference type="PANTHER" id="PTHR46652">
    <property type="entry name" value="LEUCINE-RICH REPEAT AND IQ DOMAIN-CONTAINING PROTEIN 1-RELATED"/>
    <property type="match status" value="1"/>
</dbReference>
<dbReference type="InterPro" id="IPR013783">
    <property type="entry name" value="Ig-like_fold"/>
</dbReference>
<protein>
    <recommendedName>
        <fullName evidence="11">Gram-positive cocci surface proteins LPxTG domain-containing protein</fullName>
    </recommendedName>
</protein>
<keyword evidence="9" id="KW-0472">Membrane</keyword>
<dbReference type="Gene3D" id="2.60.40.10">
    <property type="entry name" value="Immunoglobulins"/>
    <property type="match status" value="1"/>
</dbReference>
<evidence type="ECO:0000256" key="6">
    <source>
        <dbReference type="ARBA" id="ARBA00022837"/>
    </source>
</evidence>